<evidence type="ECO:0000313" key="2">
    <source>
        <dbReference type="Proteomes" id="UP000287470"/>
    </source>
</evidence>
<accession>A0A430FUX9</accession>
<comment type="caution">
    <text evidence="1">The sequence shown here is derived from an EMBL/GenBank/DDBJ whole genome shotgun (WGS) entry which is preliminary data.</text>
</comment>
<dbReference type="OrthoDB" id="5297106at2"/>
<dbReference type="Proteomes" id="UP000287470">
    <property type="component" value="Unassembled WGS sequence"/>
</dbReference>
<reference evidence="1 2" key="1">
    <citation type="submission" date="2018-09" db="EMBL/GenBank/DDBJ databases">
        <title>Characterization of the phylogenetic diversity of five novel species belonging to the genus Bifidobacterium.</title>
        <authorList>
            <person name="Lugli G.A."/>
            <person name="Duranti S."/>
            <person name="Milani C."/>
        </authorList>
    </citation>
    <scope>NUCLEOTIDE SEQUENCE [LARGE SCALE GENOMIC DNA]</scope>
    <source>
        <strain evidence="1 2">2033B</strain>
    </source>
</reference>
<dbReference type="Gene3D" id="1.10.1220.10">
    <property type="entry name" value="Met repressor-like"/>
    <property type="match status" value="1"/>
</dbReference>
<gene>
    <name evidence="1" type="ORF">D2E24_0786</name>
</gene>
<organism evidence="1 2">
    <name type="scientific">Bifidobacterium samirii</name>
    <dbReference type="NCBI Taxonomy" id="2306974"/>
    <lineage>
        <taxon>Bacteria</taxon>
        <taxon>Bacillati</taxon>
        <taxon>Actinomycetota</taxon>
        <taxon>Actinomycetes</taxon>
        <taxon>Bifidobacteriales</taxon>
        <taxon>Bifidobacteriaceae</taxon>
        <taxon>Bifidobacterium</taxon>
    </lineage>
</organism>
<dbReference type="InterPro" id="IPR035069">
    <property type="entry name" value="TTHA1013/TTHA0281-like"/>
</dbReference>
<dbReference type="GO" id="GO:0006355">
    <property type="term" value="P:regulation of DNA-templated transcription"/>
    <property type="evidence" value="ECO:0007669"/>
    <property type="project" value="InterPro"/>
</dbReference>
<protein>
    <submittedName>
        <fullName evidence="1">Antitoxin HicB</fullName>
    </submittedName>
</protein>
<sequence length="111" mass="12336">MADDGGRYTYRIYWSDDDGGYVGTVAEFPDLRYAAPSSVAALSGLHVLVHERVSELEAEGADVPQPYGEREYSGRFVVRVPPELHRRLAIEAAEQGVSLNRLVQTRLASER</sequence>
<dbReference type="AlphaFoldDB" id="A0A430FUX9"/>
<evidence type="ECO:0000313" key="1">
    <source>
        <dbReference type="EMBL" id="RSX57193.1"/>
    </source>
</evidence>
<dbReference type="SUPFAM" id="SSF47598">
    <property type="entry name" value="Ribbon-helix-helix"/>
    <property type="match status" value="1"/>
</dbReference>
<name>A0A430FUX9_9BIFI</name>
<dbReference type="InterPro" id="IPR013321">
    <property type="entry name" value="Arc_rbn_hlx_hlx"/>
</dbReference>
<dbReference type="SUPFAM" id="SSF143100">
    <property type="entry name" value="TTHA1013/TTHA0281-like"/>
    <property type="match status" value="1"/>
</dbReference>
<dbReference type="InterPro" id="IPR010985">
    <property type="entry name" value="Ribbon_hlx_hlx"/>
</dbReference>
<dbReference type="EMBL" id="QXGK01000006">
    <property type="protein sequence ID" value="RSX57193.1"/>
    <property type="molecule type" value="Genomic_DNA"/>
</dbReference>
<proteinExistence type="predicted"/>
<dbReference type="InterPro" id="IPR008651">
    <property type="entry name" value="Uncharacterised_HicB"/>
</dbReference>
<keyword evidence="2" id="KW-1185">Reference proteome</keyword>
<dbReference type="Pfam" id="PF05534">
    <property type="entry name" value="HicB"/>
    <property type="match status" value="1"/>
</dbReference>